<dbReference type="AlphaFoldDB" id="A0A563F1R7"/>
<dbReference type="EMBL" id="VOBR01000002">
    <property type="protein sequence ID" value="TWP53853.1"/>
    <property type="molecule type" value="Genomic_DNA"/>
</dbReference>
<sequence>MSARFEELDWRQTPMGELILRRRWDLTFRKEVYEIKLNDEFLMSSLFTVAEVEIGRLPLTKLAGTALDVVVGGLGLGYTAQTVLENPNVRSLVVVDALSEVIDWHERGLIPAGVTLTSDPRCTLVHGDFFAMARAATGLDPAAPERLFHAIIVDIDHSPRHLLHPSHAGFYESSGLQRLSEQLHPGGVFALWSDDRPDEDFTKALEKHFAEVEVEVVGFDNLSGKREAANTIYLAKTASAR</sequence>
<keyword evidence="3" id="KW-1185">Reference proteome</keyword>
<protein>
    <submittedName>
        <fullName evidence="2">Spermidine synthase</fullName>
    </submittedName>
</protein>
<dbReference type="GO" id="GO:0006596">
    <property type="term" value="P:polyamine biosynthetic process"/>
    <property type="evidence" value="ECO:0007669"/>
    <property type="project" value="UniProtKB-KW"/>
</dbReference>
<gene>
    <name evidence="2" type="ORF">FKR81_03595</name>
</gene>
<evidence type="ECO:0000313" key="3">
    <source>
        <dbReference type="Proteomes" id="UP000316639"/>
    </source>
</evidence>
<accession>A0A563F1R7</accession>
<dbReference type="InterPro" id="IPR029063">
    <property type="entry name" value="SAM-dependent_MTases_sf"/>
</dbReference>
<organism evidence="2 3">
    <name type="scientific">Lentzea tibetensis</name>
    <dbReference type="NCBI Taxonomy" id="2591470"/>
    <lineage>
        <taxon>Bacteria</taxon>
        <taxon>Bacillati</taxon>
        <taxon>Actinomycetota</taxon>
        <taxon>Actinomycetes</taxon>
        <taxon>Pseudonocardiales</taxon>
        <taxon>Pseudonocardiaceae</taxon>
        <taxon>Lentzea</taxon>
    </lineage>
</organism>
<name>A0A563F1R7_9PSEU</name>
<dbReference type="PANTHER" id="PTHR43317">
    <property type="entry name" value="THERMOSPERMINE SYNTHASE ACAULIS5"/>
    <property type="match status" value="1"/>
</dbReference>
<dbReference type="SUPFAM" id="SSF53335">
    <property type="entry name" value="S-adenosyl-L-methionine-dependent methyltransferases"/>
    <property type="match status" value="1"/>
</dbReference>
<dbReference type="Gene3D" id="3.40.50.150">
    <property type="entry name" value="Vaccinia Virus protein VP39"/>
    <property type="match status" value="1"/>
</dbReference>
<dbReference type="Proteomes" id="UP000316639">
    <property type="component" value="Unassembled WGS sequence"/>
</dbReference>
<dbReference type="PANTHER" id="PTHR43317:SF3">
    <property type="entry name" value="BLR2883 PROTEIN"/>
    <property type="match status" value="1"/>
</dbReference>
<dbReference type="OrthoDB" id="9793351at2"/>
<evidence type="ECO:0000256" key="1">
    <source>
        <dbReference type="ARBA" id="ARBA00023115"/>
    </source>
</evidence>
<evidence type="ECO:0000313" key="2">
    <source>
        <dbReference type="EMBL" id="TWP53853.1"/>
    </source>
</evidence>
<comment type="caution">
    <text evidence="2">The sequence shown here is derived from an EMBL/GenBank/DDBJ whole genome shotgun (WGS) entry which is preliminary data.</text>
</comment>
<reference evidence="2 3" key="1">
    <citation type="submission" date="2019-07" db="EMBL/GenBank/DDBJ databases">
        <title>Lentzea xizangensis sp. nov., isolated from Qinghai-Tibetan Plateau Soils.</title>
        <authorList>
            <person name="Huang J."/>
        </authorList>
    </citation>
    <scope>NUCLEOTIDE SEQUENCE [LARGE SCALE GENOMIC DNA]</scope>
    <source>
        <strain evidence="2 3">FXJ1.1311</strain>
    </source>
</reference>
<proteinExistence type="predicted"/>
<keyword evidence="1" id="KW-0620">Polyamine biosynthesis</keyword>